<gene>
    <name evidence="1" type="ORF">MmiEs2_05000</name>
</gene>
<name>A0AA96V9P7_9EURY</name>
<evidence type="ECO:0000313" key="2">
    <source>
        <dbReference type="Proteomes" id="UP001302662"/>
    </source>
</evidence>
<accession>A0AA96V9P7</accession>
<sequence>MADIEKCEVRECPFRNERDECTQEHHAVIYIEYIPDEKRYDAVVFCEMNFYEDEKTRNERRKEILDEIGGA</sequence>
<dbReference type="GeneID" id="85196949"/>
<dbReference type="RefSeq" id="WP_316559857.1">
    <property type="nucleotide sequence ID" value="NZ_CP131062.1"/>
</dbReference>
<dbReference type="KEGG" id="mees:MmiEs2_05000"/>
<keyword evidence="2" id="KW-1185">Reference proteome</keyword>
<reference evidence="1 2" key="1">
    <citation type="submission" date="2023-07" db="EMBL/GenBank/DDBJ databases">
        <title>Closed genome sequence of Methanimicrococcus sp. Es2.</title>
        <authorList>
            <person name="Protasov E."/>
            <person name="Platt K."/>
            <person name="Reeh H."/>
            <person name="Poehlein A."/>
            <person name="Daniel R."/>
            <person name="Brune A."/>
        </authorList>
    </citation>
    <scope>NUCLEOTIDE SEQUENCE [LARGE SCALE GENOMIC DNA]</scope>
    <source>
        <strain evidence="1 2">Es2</strain>
    </source>
</reference>
<dbReference type="Proteomes" id="UP001302662">
    <property type="component" value="Chromosome"/>
</dbReference>
<protein>
    <submittedName>
        <fullName evidence="1">Uncharacterized protein</fullName>
    </submittedName>
</protein>
<proteinExistence type="predicted"/>
<organism evidence="1 2">
    <name type="scientific">Methanimicrococcus stummii</name>
    <dbReference type="NCBI Taxonomy" id="3028294"/>
    <lineage>
        <taxon>Archaea</taxon>
        <taxon>Methanobacteriati</taxon>
        <taxon>Methanobacteriota</taxon>
        <taxon>Stenosarchaea group</taxon>
        <taxon>Methanomicrobia</taxon>
        <taxon>Methanosarcinales</taxon>
        <taxon>Methanosarcinaceae</taxon>
        <taxon>Methanimicrococcus</taxon>
    </lineage>
</organism>
<dbReference type="AlphaFoldDB" id="A0AA96V9P7"/>
<evidence type="ECO:0000313" key="1">
    <source>
        <dbReference type="EMBL" id="WNY28315.1"/>
    </source>
</evidence>
<dbReference type="EMBL" id="CP131062">
    <property type="protein sequence ID" value="WNY28315.1"/>
    <property type="molecule type" value="Genomic_DNA"/>
</dbReference>